<reference evidence="1 2" key="1">
    <citation type="submission" date="2019-07" db="EMBL/GenBank/DDBJ databases">
        <title>De Novo Assembly of kiwifruit Actinidia rufa.</title>
        <authorList>
            <person name="Sugita-Konishi S."/>
            <person name="Sato K."/>
            <person name="Mori E."/>
            <person name="Abe Y."/>
            <person name="Kisaki G."/>
            <person name="Hamano K."/>
            <person name="Suezawa K."/>
            <person name="Otani M."/>
            <person name="Fukuda T."/>
            <person name="Manabe T."/>
            <person name="Gomi K."/>
            <person name="Tabuchi M."/>
            <person name="Akimitsu K."/>
            <person name="Kataoka I."/>
        </authorList>
    </citation>
    <scope>NUCLEOTIDE SEQUENCE [LARGE SCALE GENOMIC DNA]</scope>
    <source>
        <strain evidence="2">cv. Fuchu</strain>
    </source>
</reference>
<comment type="caution">
    <text evidence="1">The sequence shown here is derived from an EMBL/GenBank/DDBJ whole genome shotgun (WGS) entry which is preliminary data.</text>
</comment>
<proteinExistence type="predicted"/>
<keyword evidence="2" id="KW-1185">Reference proteome</keyword>
<evidence type="ECO:0000313" key="2">
    <source>
        <dbReference type="Proteomes" id="UP000585474"/>
    </source>
</evidence>
<gene>
    <name evidence="1" type="ORF">Acr_23g0010560</name>
</gene>
<accession>A0A7J0GPF7</accession>
<dbReference type="Proteomes" id="UP000585474">
    <property type="component" value="Unassembled WGS sequence"/>
</dbReference>
<sequence>MLAVPLELWIGVIDELVRQLQPSFFVFLLHWFSLSLFTSTVDLCRFYLLFVFSVFFPPLVHEQSPLIRLFVLSPLVRVFPVFGSDPPLTSPAAQCTRYSLLPCQ</sequence>
<protein>
    <submittedName>
        <fullName evidence="1">Uncharacterized protein</fullName>
    </submittedName>
</protein>
<name>A0A7J0GPF7_9ERIC</name>
<dbReference type="EMBL" id="BJWL01000023">
    <property type="protein sequence ID" value="GFZ12671.1"/>
    <property type="molecule type" value="Genomic_DNA"/>
</dbReference>
<organism evidence="1 2">
    <name type="scientific">Actinidia rufa</name>
    <dbReference type="NCBI Taxonomy" id="165716"/>
    <lineage>
        <taxon>Eukaryota</taxon>
        <taxon>Viridiplantae</taxon>
        <taxon>Streptophyta</taxon>
        <taxon>Embryophyta</taxon>
        <taxon>Tracheophyta</taxon>
        <taxon>Spermatophyta</taxon>
        <taxon>Magnoliopsida</taxon>
        <taxon>eudicotyledons</taxon>
        <taxon>Gunneridae</taxon>
        <taxon>Pentapetalae</taxon>
        <taxon>asterids</taxon>
        <taxon>Ericales</taxon>
        <taxon>Actinidiaceae</taxon>
        <taxon>Actinidia</taxon>
    </lineage>
</organism>
<dbReference type="AlphaFoldDB" id="A0A7J0GPF7"/>
<evidence type="ECO:0000313" key="1">
    <source>
        <dbReference type="EMBL" id="GFZ12671.1"/>
    </source>
</evidence>